<organism evidence="9 10">
    <name type="scientific">Methanobrevibacter thaueri</name>
    <dbReference type="NCBI Taxonomy" id="190975"/>
    <lineage>
        <taxon>Archaea</taxon>
        <taxon>Methanobacteriati</taxon>
        <taxon>Methanobacteriota</taxon>
        <taxon>Methanomada group</taxon>
        <taxon>Methanobacteria</taxon>
        <taxon>Methanobacteriales</taxon>
        <taxon>Methanobacteriaceae</taxon>
        <taxon>Methanobrevibacter</taxon>
    </lineage>
</organism>
<evidence type="ECO:0000313" key="10">
    <source>
        <dbReference type="Proteomes" id="UP000251717"/>
    </source>
</evidence>
<keyword evidence="6" id="KW-0472">Membrane</keyword>
<feature type="domain" description="Right handed beta helix" evidence="8">
    <location>
        <begin position="132"/>
        <end position="308"/>
    </location>
</feature>
<comment type="caution">
    <text evidence="9">The sequence shown here is derived from an EMBL/GenBank/DDBJ whole genome shotgun (WGS) entry which is preliminary data.</text>
</comment>
<keyword evidence="10" id="KW-1185">Reference proteome</keyword>
<dbReference type="Pfam" id="PF13229">
    <property type="entry name" value="Beta_helix"/>
    <property type="match status" value="1"/>
</dbReference>
<sequence length="1782" mass="196783">MKSKLFVVFMFLLVSFSISCVVATDLNNDTQDIIQMADDNDSLASPPASINELKDQISDAEEDSVINLTNDYVTTSSCSIEISNSLTIDGQGHTIDCSGNNQCLFVSHSGEITLKNLIIKNCKNTNSKTGGAIFIKTPSQWTIINCTFENNAAENYGGAIYNDNLEGTLTVTDSTFKNNKANSESGGAIFSKGEVVIEDCYFEENSAYVDAGAVFCQKGAEITGTEFIDNKAWGAKVYKCFGGAVCAKEDLTVEGCSFSNNVAENYGGAIYATKDLIVIGSNFTGNSAKEGGAIYGNGPHIYIDDSNFTENSAKSSRGGAIYADKWLHVGNSSFESNTAKGKGGAIYTDFIKFDKVNKFIKNSADGHGGAIYTSTVSKTIGNLVFDGNHANSDFGGAIYINNNCGNIYLYNSVFTNNYAIAGDGGAIYSDSDSTSLNLRNCTFNGNYATQGVAKRYGGAICCKGSVYVNSSTFKDNWAQNKGGAIYAYKTFSSQDNSYFINNRVYVDGGGAVHTDRLGSVENTTFESCFAQGDGGAIYVDSSGTVDILNSYFKNNHAKSRGGAIYTDSSASYMKVYNNAFVDNRADNQGSDIFSSGHYNKLEKNWWGTNSPSFSSPRVMEYKIFGSNKKHSDSNPTVVSLSGANEGINYLPIHFKIIFTNDVLGHLAEDIRFSSDKRGNFSITAVKSKSFEFDYTPNGSGSHKITVRVNSQVLTHTINVKKTSVYGEDLVMVYGSDSLYSAVFLDSEDNCLPNQTPVIFNVDGINHTEGIHEDGRAYLHLNLDIGTHTVVAYNTATGETFKNQITVLPQTKIATFNINDTYVTRFAIGEDEYADTGIATFTINGMNYTCNVTEYGWAFFKLNVAPGNYVVTVNYRNITVKDNITVLNKYSKVVNYLNGTGFGSLMPIYNNESFINLGNITYSVIGENTYRYVYPSLESFILYNVTVSTSSELTEVLRKMSKSDYHVDVTVINLNKGTYKITENFWKDREWYYLIHLSHGRLFINGNGATIEDGYKHNFIYGNPNTAISINNLTLKKFIRCFVNNGELYCANSTFIENDPRYFDTVTPGGVVYNLNKATFDRCTFSNNRNSEPFVGWQSETGTQGGVLYGETNSFTSFIACKFLSEHDNIYASNKSAVIFYDENDDTFDFQIRHSFFSEYSSVCSRNINSLNSNESTFLVYSDARSLLNVHNDIKAFADTSSGYVIDLENKTYAVNVNDFEEMIKQRKEWRTKMLDPKIYYIAQNDKALLDMDTRAILVNGHGATIQLNDNAQNNDYHFAYVPKHSSLTLVNLTLKGFNSAILNFGTVYIVNCSFVDNIYHTVLDYDYGGAIQNYGGIYCRNSSFIGNKASKGSAIYSEGTSAQVVLIECTFENNKLVSLKSKFAPDKGILHLSQNSIAKLVDCTGIAEYYIESEDEGLALFRESSEAAVYNVVIDSVSSLMNLANLVSDNDEYDIINVRFVKGNYSVFPDSKLLFEMDYGKLIINGSGSRIFVENPKNNDETRFLTTTIRSYVIINDLIIEGFNIPIQNSGYLSISNTHFNNNKVDYTVKDDYGGAIVNEGTLKIFHSYFNGNYAKYGGAIYNRGNLMVLNSTFSKNTGYNSKSEVDIYTHEGNMEIISMGSKNPKTIEHFPMTQIQEDILQSAIYVTTAIAVSGASYTISTNELNHLIATAVGGAIGGAFGAVHGAIYSNSHQDYSTFWTKVFEGVSNGMEFVDLGEYIDDPSFDDKIDVFTRDGWINIVNNLFDEFTSRVWELLSDAIDDEFLAGPPDEEINIIYVPKIL</sequence>
<dbReference type="SUPFAM" id="SSF51126">
    <property type="entry name" value="Pectin lyase-like"/>
    <property type="match status" value="4"/>
</dbReference>
<dbReference type="GO" id="GO:0005576">
    <property type="term" value="C:extracellular region"/>
    <property type="evidence" value="ECO:0007669"/>
    <property type="project" value="UniProtKB-SubCell"/>
</dbReference>
<dbReference type="InterPro" id="IPR003368">
    <property type="entry name" value="POMP_repeat"/>
</dbReference>
<gene>
    <name evidence="9" type="primary">pmp6_4</name>
    <name evidence="9" type="ORF">MBBTH_17810</name>
</gene>
<dbReference type="InterPro" id="IPR012334">
    <property type="entry name" value="Pectin_lyas_fold"/>
</dbReference>
<dbReference type="PANTHER" id="PTHR11319">
    <property type="entry name" value="G PROTEIN-COUPLED RECEPTOR-RELATED"/>
    <property type="match status" value="1"/>
</dbReference>
<dbReference type="InterPro" id="IPR039448">
    <property type="entry name" value="Beta_helix"/>
</dbReference>
<reference evidence="9 10" key="1">
    <citation type="submission" date="2017-03" db="EMBL/GenBank/DDBJ databases">
        <title>Genome sequence of Methanobrevibacter thaueri.</title>
        <authorList>
            <person name="Poehlein A."/>
            <person name="Seedorf H."/>
            <person name="Daniel R."/>
        </authorList>
    </citation>
    <scope>NUCLEOTIDE SEQUENCE [LARGE SCALE GENOMIC DNA]</scope>
    <source>
        <strain evidence="9 10">DSM 11995</strain>
    </source>
</reference>
<evidence type="ECO:0000256" key="6">
    <source>
        <dbReference type="ARBA" id="ARBA00023136"/>
    </source>
</evidence>
<dbReference type="Proteomes" id="UP000251717">
    <property type="component" value="Unassembled WGS sequence"/>
</dbReference>
<evidence type="ECO:0000256" key="4">
    <source>
        <dbReference type="ARBA" id="ARBA00022525"/>
    </source>
</evidence>
<dbReference type="EMBL" id="MZGS01000027">
    <property type="protein sequence ID" value="PWB85517.1"/>
    <property type="molecule type" value="Genomic_DNA"/>
</dbReference>
<dbReference type="NCBIfam" id="TIGR01376">
    <property type="entry name" value="POMP_repeat"/>
    <property type="match status" value="6"/>
</dbReference>
<keyword evidence="7" id="KW-0998">Cell outer membrane</keyword>
<evidence type="ECO:0000259" key="8">
    <source>
        <dbReference type="Pfam" id="PF13229"/>
    </source>
</evidence>
<evidence type="ECO:0000313" key="9">
    <source>
        <dbReference type="EMBL" id="PWB85517.1"/>
    </source>
</evidence>
<dbReference type="SMART" id="SM00710">
    <property type="entry name" value="PbH1"/>
    <property type="match status" value="17"/>
</dbReference>
<keyword evidence="5" id="KW-0732">Signal</keyword>
<evidence type="ECO:0000256" key="1">
    <source>
        <dbReference type="ARBA" id="ARBA00004196"/>
    </source>
</evidence>
<comment type="subcellular location">
    <subcellularLocation>
        <location evidence="1">Cell envelope</location>
    </subcellularLocation>
    <subcellularLocation>
        <location evidence="2">Cell outer membrane</location>
    </subcellularLocation>
    <subcellularLocation>
        <location evidence="3">Secreted</location>
    </subcellularLocation>
</comment>
<evidence type="ECO:0000256" key="5">
    <source>
        <dbReference type="ARBA" id="ARBA00022729"/>
    </source>
</evidence>
<evidence type="ECO:0000256" key="7">
    <source>
        <dbReference type="ARBA" id="ARBA00023237"/>
    </source>
</evidence>
<keyword evidence="4" id="KW-0964">Secreted</keyword>
<proteinExistence type="predicted"/>
<accession>A0A315XNT8</accession>
<dbReference type="InterPro" id="IPR006626">
    <property type="entry name" value="PbH1"/>
</dbReference>
<dbReference type="InterPro" id="IPR011050">
    <property type="entry name" value="Pectin_lyase_fold/virulence"/>
</dbReference>
<evidence type="ECO:0000256" key="3">
    <source>
        <dbReference type="ARBA" id="ARBA00004613"/>
    </source>
</evidence>
<name>A0A315XNT8_9EURY</name>
<evidence type="ECO:0000256" key="2">
    <source>
        <dbReference type="ARBA" id="ARBA00004442"/>
    </source>
</evidence>
<dbReference type="PANTHER" id="PTHR11319:SF35">
    <property type="entry name" value="OUTER MEMBRANE PROTEIN PMPC-RELATED"/>
    <property type="match status" value="1"/>
</dbReference>
<dbReference type="Gene3D" id="2.160.20.10">
    <property type="entry name" value="Single-stranded right-handed beta-helix, Pectin lyase-like"/>
    <property type="match status" value="2"/>
</dbReference>
<protein>
    <submittedName>
        <fullName evidence="9">Putative outer membrane protein pmp6</fullName>
    </submittedName>
</protein>
<dbReference type="PROSITE" id="PS51257">
    <property type="entry name" value="PROKAR_LIPOPROTEIN"/>
    <property type="match status" value="1"/>
</dbReference>
<dbReference type="Pfam" id="PF02415">
    <property type="entry name" value="Chlam_PMP"/>
    <property type="match status" value="7"/>
</dbReference>